<dbReference type="AlphaFoldDB" id="A0A2K9NP17"/>
<dbReference type="EC" id="2.4.2.1" evidence="6"/>
<evidence type="ECO:0000256" key="2">
    <source>
        <dbReference type="ARBA" id="ARBA00006751"/>
    </source>
</evidence>
<keyword evidence="8" id="KW-1185">Reference proteome</keyword>
<dbReference type="NCBIfam" id="TIGR01697">
    <property type="entry name" value="PNPH-PUNA-XAPA"/>
    <property type="match status" value="1"/>
</dbReference>
<dbReference type="NCBIfam" id="TIGR01700">
    <property type="entry name" value="PNPH"/>
    <property type="match status" value="1"/>
</dbReference>
<evidence type="ECO:0000256" key="3">
    <source>
        <dbReference type="ARBA" id="ARBA00011233"/>
    </source>
</evidence>
<dbReference type="SUPFAM" id="SSF53167">
    <property type="entry name" value="Purine and uridine phosphorylases"/>
    <property type="match status" value="1"/>
</dbReference>
<dbReference type="EMBL" id="CP025704">
    <property type="protein sequence ID" value="AUN97242.1"/>
    <property type="molecule type" value="Genomic_DNA"/>
</dbReference>
<dbReference type="PANTHER" id="PTHR11904">
    <property type="entry name" value="METHYLTHIOADENOSINE/PURINE NUCLEOSIDE PHOSPHORYLASE"/>
    <property type="match status" value="1"/>
</dbReference>
<dbReference type="RefSeq" id="WP_102242537.1">
    <property type="nucleotide sequence ID" value="NZ_CP025704.1"/>
</dbReference>
<dbReference type="GO" id="GO:0005737">
    <property type="term" value="C:cytoplasm"/>
    <property type="evidence" value="ECO:0007669"/>
    <property type="project" value="TreeGrafter"/>
</dbReference>
<accession>A0A2K9NP17</accession>
<dbReference type="UniPathway" id="UPA00606"/>
<organism evidence="7 8">
    <name type="scientific">Bacteriovorax stolpii</name>
    <name type="common">Bdellovibrio stolpii</name>
    <dbReference type="NCBI Taxonomy" id="960"/>
    <lineage>
        <taxon>Bacteria</taxon>
        <taxon>Pseudomonadati</taxon>
        <taxon>Bdellovibrionota</taxon>
        <taxon>Bacteriovoracia</taxon>
        <taxon>Bacteriovoracales</taxon>
        <taxon>Bacteriovoracaceae</taxon>
        <taxon>Bacteriovorax</taxon>
    </lineage>
</organism>
<evidence type="ECO:0000256" key="1">
    <source>
        <dbReference type="ARBA" id="ARBA00005058"/>
    </source>
</evidence>
<dbReference type="PIRSF" id="PIRSF000477">
    <property type="entry name" value="PurNPase"/>
    <property type="match status" value="1"/>
</dbReference>
<keyword evidence="5 6" id="KW-0808">Transferase</keyword>
<dbReference type="Proteomes" id="UP000235584">
    <property type="component" value="Chromosome"/>
</dbReference>
<dbReference type="GO" id="GO:0004731">
    <property type="term" value="F:purine-nucleoside phosphorylase activity"/>
    <property type="evidence" value="ECO:0007669"/>
    <property type="project" value="UniProtKB-EC"/>
</dbReference>
<name>A0A2K9NP17_BACTC</name>
<dbReference type="PROSITE" id="PS01240">
    <property type="entry name" value="PNP_MTAP_2"/>
    <property type="match status" value="1"/>
</dbReference>
<evidence type="ECO:0000256" key="6">
    <source>
        <dbReference type="PIRNR" id="PIRNR000477"/>
    </source>
</evidence>
<sequence>MESLTQKLEKTVAHIHNVKKTNPRVGVILGSGLGDFVEKMENKTVIPYNDIPHFKKVTVQGHDGKMILGTVGGVEVVALQGRFHLYEGHDMEDVVYPVRVLAKLGIETLVVTNAAGGVNLSYSPGDLVILTDQINLTGRNPLIGPNDDSIGPRFPDMSHAFNAKYIDILAETAAELKMNNRQGVYVGVLGPTYETPAEIRMFRILGGDVVGMSTVHEVIVANHIGLKVCGVSCVTNMGAGIIDQTLKHEDIKDEANKVMSNFTELLNRSIVKFSRVK</sequence>
<reference evidence="7 8" key="1">
    <citation type="submission" date="2018-01" db="EMBL/GenBank/DDBJ databases">
        <title>Complete genome sequence of Bacteriovorax stolpii DSM12778.</title>
        <authorList>
            <person name="Tang B."/>
            <person name="Chang J."/>
        </authorList>
    </citation>
    <scope>NUCLEOTIDE SEQUENCE [LARGE SCALE GENOMIC DNA]</scope>
    <source>
        <strain evidence="7 8">DSM 12778</strain>
    </source>
</reference>
<dbReference type="PANTHER" id="PTHR11904:SF9">
    <property type="entry name" value="PURINE NUCLEOSIDE PHOSPHORYLASE-RELATED"/>
    <property type="match status" value="1"/>
</dbReference>
<evidence type="ECO:0000256" key="4">
    <source>
        <dbReference type="ARBA" id="ARBA00022676"/>
    </source>
</evidence>
<proteinExistence type="inferred from homology"/>
<evidence type="ECO:0000313" key="7">
    <source>
        <dbReference type="EMBL" id="AUN97242.1"/>
    </source>
</evidence>
<dbReference type="InterPro" id="IPR000845">
    <property type="entry name" value="Nucleoside_phosphorylase_d"/>
</dbReference>
<dbReference type="InterPro" id="IPR011268">
    <property type="entry name" value="Purine_phosphorylase"/>
</dbReference>
<dbReference type="Pfam" id="PF01048">
    <property type="entry name" value="PNP_UDP_1"/>
    <property type="match status" value="1"/>
</dbReference>
<dbReference type="OrthoDB" id="5289938at2"/>
<dbReference type="CDD" id="cd09009">
    <property type="entry name" value="PNP-EcPNPII_like"/>
    <property type="match status" value="1"/>
</dbReference>
<dbReference type="Gene3D" id="3.40.50.1580">
    <property type="entry name" value="Nucleoside phosphorylase domain"/>
    <property type="match status" value="1"/>
</dbReference>
<protein>
    <recommendedName>
        <fullName evidence="6">Purine nucleoside phosphorylase</fullName>
        <ecNumber evidence="6">2.4.2.1</ecNumber>
    </recommendedName>
    <alternativeName>
        <fullName evidence="6">Inosine-guanosine phosphorylase</fullName>
    </alternativeName>
</protein>
<keyword evidence="4 6" id="KW-0328">Glycosyltransferase</keyword>
<dbReference type="InterPro" id="IPR011270">
    <property type="entry name" value="Pur_Nuc_Pase_Ino/Guo-sp"/>
</dbReference>
<dbReference type="InterPro" id="IPR035994">
    <property type="entry name" value="Nucleoside_phosphorylase_sf"/>
</dbReference>
<gene>
    <name evidence="7" type="ORF">C0V70_03780</name>
</gene>
<dbReference type="NCBIfam" id="NF006054">
    <property type="entry name" value="PRK08202.1"/>
    <property type="match status" value="1"/>
</dbReference>
<evidence type="ECO:0000256" key="5">
    <source>
        <dbReference type="ARBA" id="ARBA00022679"/>
    </source>
</evidence>
<comment type="subunit">
    <text evidence="3">Homotrimer.</text>
</comment>
<comment type="pathway">
    <text evidence="1 6">Purine metabolism; purine nucleoside salvage.</text>
</comment>
<dbReference type="InterPro" id="IPR018099">
    <property type="entry name" value="Purine_phosphorylase-2_CS"/>
</dbReference>
<dbReference type="GO" id="GO:0009116">
    <property type="term" value="P:nucleoside metabolic process"/>
    <property type="evidence" value="ECO:0007669"/>
    <property type="project" value="InterPro"/>
</dbReference>
<evidence type="ECO:0000313" key="8">
    <source>
        <dbReference type="Proteomes" id="UP000235584"/>
    </source>
</evidence>
<comment type="similarity">
    <text evidence="2 6">Belongs to the PNP/MTAP phosphorylase family.</text>
</comment>
<comment type="function">
    <text evidence="6">The purine nucleoside phosphorylases catalyze the phosphorolytic breakdown of the N-glycosidic bond in the beta-(deoxy)ribonucleoside molecules, with the formation of the corresponding free purine bases and pentose-1-phosphate.</text>
</comment>
<dbReference type="KEGG" id="bsto:C0V70_03780"/>